<dbReference type="InterPro" id="IPR032308">
    <property type="entry name" value="TDBD"/>
</dbReference>
<dbReference type="InterPro" id="IPR013083">
    <property type="entry name" value="Znf_RING/FYVE/PHD"/>
</dbReference>
<evidence type="ECO:0000256" key="2">
    <source>
        <dbReference type="ARBA" id="ARBA00022723"/>
    </source>
</evidence>
<dbReference type="GO" id="GO:0008270">
    <property type="term" value="F:zinc ion binding"/>
    <property type="evidence" value="ECO:0007669"/>
    <property type="project" value="UniProtKB-KW"/>
</dbReference>
<dbReference type="InterPro" id="IPR000182">
    <property type="entry name" value="GNAT_dom"/>
</dbReference>
<evidence type="ECO:0000256" key="5">
    <source>
        <dbReference type="ARBA" id="ARBA00023242"/>
    </source>
</evidence>
<dbReference type="InterPro" id="IPR011011">
    <property type="entry name" value="Znf_FYVE_PHD"/>
</dbReference>
<evidence type="ECO:0000256" key="7">
    <source>
        <dbReference type="SAM" id="MobiDB-lite"/>
    </source>
</evidence>
<feature type="domain" description="PHD-type" evidence="8">
    <location>
        <begin position="853"/>
        <end position="898"/>
    </location>
</feature>
<keyword evidence="11" id="KW-1185">Reference proteome</keyword>
<dbReference type="InterPro" id="IPR056511">
    <property type="entry name" value="IDM1_C"/>
</dbReference>
<organism evidence="10 11">
    <name type="scientific">Colocasia esculenta</name>
    <name type="common">Wild taro</name>
    <name type="synonym">Arum esculentum</name>
    <dbReference type="NCBI Taxonomy" id="4460"/>
    <lineage>
        <taxon>Eukaryota</taxon>
        <taxon>Viridiplantae</taxon>
        <taxon>Streptophyta</taxon>
        <taxon>Embryophyta</taxon>
        <taxon>Tracheophyta</taxon>
        <taxon>Spermatophyta</taxon>
        <taxon>Magnoliopsida</taxon>
        <taxon>Liliopsida</taxon>
        <taxon>Araceae</taxon>
        <taxon>Aroideae</taxon>
        <taxon>Colocasieae</taxon>
        <taxon>Colocasia</taxon>
    </lineage>
</organism>
<name>A0A843WC22_COLES</name>
<evidence type="ECO:0000259" key="8">
    <source>
        <dbReference type="PROSITE" id="PS50016"/>
    </source>
</evidence>
<evidence type="ECO:0000256" key="3">
    <source>
        <dbReference type="ARBA" id="ARBA00022771"/>
    </source>
</evidence>
<dbReference type="CDD" id="cd15539">
    <property type="entry name" value="PHD1_AIRE"/>
    <property type="match status" value="1"/>
</dbReference>
<evidence type="ECO:0000256" key="4">
    <source>
        <dbReference type="ARBA" id="ARBA00022833"/>
    </source>
</evidence>
<evidence type="ECO:0000313" key="11">
    <source>
        <dbReference type="Proteomes" id="UP000652761"/>
    </source>
</evidence>
<feature type="region of interest" description="Disordered" evidence="7">
    <location>
        <begin position="280"/>
        <end position="355"/>
    </location>
</feature>
<feature type="region of interest" description="Disordered" evidence="7">
    <location>
        <begin position="396"/>
        <end position="518"/>
    </location>
</feature>
<feature type="compositionally biased region" description="Basic and acidic residues" evidence="7">
    <location>
        <begin position="489"/>
        <end position="506"/>
    </location>
</feature>
<dbReference type="Pfam" id="PF23011">
    <property type="entry name" value="PHD-1st_NSD"/>
    <property type="match status" value="1"/>
</dbReference>
<dbReference type="PROSITE" id="PS50016">
    <property type="entry name" value="ZF_PHD_2"/>
    <property type="match status" value="1"/>
</dbReference>
<gene>
    <name evidence="10" type="ORF">Taro_038187</name>
</gene>
<dbReference type="SUPFAM" id="SSF55729">
    <property type="entry name" value="Acyl-CoA N-acyltransferases (Nat)"/>
    <property type="match status" value="1"/>
</dbReference>
<dbReference type="InterPro" id="IPR054292">
    <property type="entry name" value="DUF7028"/>
</dbReference>
<dbReference type="GO" id="GO:0005634">
    <property type="term" value="C:nucleus"/>
    <property type="evidence" value="ECO:0007669"/>
    <property type="project" value="UniProtKB-SubCell"/>
</dbReference>
<dbReference type="Gene3D" id="3.40.630.30">
    <property type="match status" value="1"/>
</dbReference>
<feature type="compositionally biased region" description="Low complexity" evidence="7">
    <location>
        <begin position="324"/>
        <end position="338"/>
    </location>
</feature>
<dbReference type="InterPro" id="IPR016181">
    <property type="entry name" value="Acyl_CoA_acyltransferase"/>
</dbReference>
<comment type="subcellular location">
    <subcellularLocation>
        <location evidence="1">Nucleus</location>
    </subcellularLocation>
</comment>
<dbReference type="InterPro" id="IPR019787">
    <property type="entry name" value="Znf_PHD-finger"/>
</dbReference>
<feature type="region of interest" description="Disordered" evidence="7">
    <location>
        <begin position="1384"/>
        <end position="1404"/>
    </location>
</feature>
<evidence type="ECO:0000256" key="1">
    <source>
        <dbReference type="ARBA" id="ARBA00004123"/>
    </source>
</evidence>
<dbReference type="PROSITE" id="PS51186">
    <property type="entry name" value="GNAT"/>
    <property type="match status" value="1"/>
</dbReference>
<dbReference type="EMBL" id="NMUH01003399">
    <property type="protein sequence ID" value="MQM05376.1"/>
    <property type="molecule type" value="Genomic_DNA"/>
</dbReference>
<dbReference type="SMART" id="SM00249">
    <property type="entry name" value="PHD"/>
    <property type="match status" value="2"/>
</dbReference>
<dbReference type="GO" id="GO:0003714">
    <property type="term" value="F:transcription corepressor activity"/>
    <property type="evidence" value="ECO:0007669"/>
    <property type="project" value="InterPro"/>
</dbReference>
<sequence length="1615" mass="176757">MRDTRERNAAIGGPLAAGGERLPAGKAGCVGGGSASSGKLKVVETKKEKTKRRLIVSDSDSDDYPVYPHRQRAVTGSESVDAKGNCSGAGKLQLEGSVKNGKKVGFSLKRIGQRDVVKYRHAGSINLTSVSLGMQRKRTHEALQMGVDEDGAPSKKIKMESVKCAKGGRQEVNVQRTRLDSVRCGVGKSLIRVSRLPGQTQVAAADEGSESFRKIRIRDHLKGNRSYEAEEINCIEQSKDKMYGLLKQNISSSSTQHYSVSSDGTTLRVQGKGGVLRLLPNNKKFVGHSGSHVEEESNESRNSPGGSYGACKSTLSEGRRFLKKSSSSSVSDESGKTSQFSCGADQRTRQFSLSEGGKSLKKAGYSFAGKEAEKSPGPSNFSDQIIQKSLSFYKDKKYPKKRESPIKEEKRKDPLHSGGAQAMSKRYGAPGDRISIKKPVSSSLEGARKCPGRSGGTAALSEERKILRNPGCSSAQIKSHVGPKGKGLKLKEEPENGKGLKLKEEPENLSPQGGSKKADKLYHRTKFKDKEAGKFISKTLVSFENDVTPGKASRRTEKQKLRDHIKSMLLNAGWTIDMRPRRGRNYEDAVYVSPQGTGYWSITKAYSVLQEQCNRSDDTENDEDKELQGQLFKGSSTSACNHNGTTSQFSAIPSEMLKMLQRNVVQKRRRRIEEDEGDNRRCVSSSKCAKNKKVTVIKKRTTENGIVGSSRKKKKTGRGCTLLVRRSNVEADSEDDGYVPYAGKRSILAWMIDSGTVPANGKVKYMNRRRTRTMLEGLITRDGIHCSCCSKLLSVSKFEIHAGSKLNQPYANIFVEESRASLLQCQLDAWDKQKESERGALHWIDVTDDDPNDDTCAICGDGGDLICCDSCPSTFHLSCLGIQMLPPGDWNCMNCLCRFCGEANSNSVEGDSASGSLLLCEQCEGKYHETCVPETDVAPVASNSSNVSFCGQNCRRLFKHLQNLLGVKNDLDAGFSWTLVQRFDDEPLSSCSNLAQRAECNSKVAVALAVMNECFLPIIDRRSGINLIHNVLYNRGSNFHRLSYSGFYTFILERGDEIISAASIRIRGTGVAEMPFIGTRDRYRRQGMCRRLLNVIEETLRALKIEKLVIPAISELMHTWTVVFGFKPLDDSDRQEIKSMNMLVFPDTGLLQKMLQMQECITTMERGLRPIENDTSMIHNGSDLNTANDGTVSCSVEVRDEIMVRRPASPSSSSYAHEDPELSCQPSNVPFDGPLRTETEALELQSLETAPDGTSSGDHDIAHHDKCCSRSILSAGSPIESEKQFPFNGLSDDAEVQNQDCHAIPPCVPIVDKLSIHASLDVISKSFDTSTFAQTDSVTTLHVVSEDASNFLEAVSEEVHHNSSEVADNPEAARVSSVTALDVHSVEPSLHETDDTLSDTDKGSMGVTTVKADTCALHDDPHPCISEGSVLKVEGSSQVNACKTAASEIIETPSSQRCPLSELPQHSQEFLHDIGLPFSSHSLSRTLQNAYDIHDDGSVNKQTFEMDNETAHAASKHDLSVPCRDKSCNVSANSSNAAHKVDACNHNLHTMQNDIQGVLPSEFRPTCVDSLVDKHGVENGASVLSNHHASIEEYKCCTVGVMKSNGSVPGDRYSF</sequence>
<evidence type="ECO:0008006" key="12">
    <source>
        <dbReference type="Google" id="ProtNLM"/>
    </source>
</evidence>
<keyword evidence="5" id="KW-0539">Nucleus</keyword>
<keyword evidence="2" id="KW-0479">Metal-binding</keyword>
<dbReference type="GO" id="GO:0016747">
    <property type="term" value="F:acyltransferase activity, transferring groups other than amino-acyl groups"/>
    <property type="evidence" value="ECO:0007669"/>
    <property type="project" value="InterPro"/>
</dbReference>
<dbReference type="InterPro" id="IPR059153">
    <property type="entry name" value="NSD_PHD-1st"/>
</dbReference>
<accession>A0A843WC22</accession>
<dbReference type="Pfam" id="PF16135">
    <property type="entry name" value="TDBD"/>
    <property type="match status" value="1"/>
</dbReference>
<dbReference type="SUPFAM" id="SSF57903">
    <property type="entry name" value="FYVE/PHD zinc finger"/>
    <property type="match status" value="1"/>
</dbReference>
<evidence type="ECO:0000256" key="6">
    <source>
        <dbReference type="PROSITE-ProRule" id="PRU00146"/>
    </source>
</evidence>
<feature type="domain" description="N-acetyltransferase" evidence="9">
    <location>
        <begin position="1006"/>
        <end position="1147"/>
    </location>
</feature>
<proteinExistence type="predicted"/>
<evidence type="ECO:0000259" key="9">
    <source>
        <dbReference type="PROSITE" id="PS51186"/>
    </source>
</evidence>
<dbReference type="CDD" id="cd04301">
    <property type="entry name" value="NAT_SF"/>
    <property type="match status" value="1"/>
</dbReference>
<comment type="caution">
    <text evidence="10">The sequence shown here is derived from an EMBL/GenBank/DDBJ whole genome shotgun (WGS) entry which is preliminary data.</text>
</comment>
<dbReference type="Gene3D" id="3.30.40.10">
    <property type="entry name" value="Zinc/RING finger domain, C3HC4 (zinc finger)"/>
    <property type="match status" value="1"/>
</dbReference>
<dbReference type="InterPro" id="IPR001965">
    <property type="entry name" value="Znf_PHD"/>
</dbReference>
<feature type="region of interest" description="Disordered" evidence="7">
    <location>
        <begin position="1"/>
        <end position="65"/>
    </location>
</feature>
<dbReference type="PANTHER" id="PTHR46309">
    <property type="entry name" value="PHD FINGER PROTEIN 12"/>
    <property type="match status" value="1"/>
</dbReference>
<dbReference type="GO" id="GO:0006357">
    <property type="term" value="P:regulation of transcription by RNA polymerase II"/>
    <property type="evidence" value="ECO:0007669"/>
    <property type="project" value="TreeGrafter"/>
</dbReference>
<dbReference type="InterPro" id="IPR042163">
    <property type="entry name" value="PHF12"/>
</dbReference>
<dbReference type="Pfam" id="PF22970">
    <property type="entry name" value="DUF7028"/>
    <property type="match status" value="1"/>
</dbReference>
<feature type="compositionally biased region" description="Basic and acidic residues" evidence="7">
    <location>
        <begin position="1389"/>
        <end position="1402"/>
    </location>
</feature>
<keyword evidence="4" id="KW-0862">Zinc</keyword>
<dbReference type="Proteomes" id="UP000652761">
    <property type="component" value="Unassembled WGS sequence"/>
</dbReference>
<dbReference type="Pfam" id="PF23209">
    <property type="entry name" value="IDM1_C"/>
    <property type="match status" value="1"/>
</dbReference>
<keyword evidence="3 6" id="KW-0863">Zinc-finger</keyword>
<feature type="region of interest" description="Disordered" evidence="7">
    <location>
        <begin position="1206"/>
        <end position="1234"/>
    </location>
</feature>
<dbReference type="PANTHER" id="PTHR46309:SF1">
    <property type="entry name" value="PHD FINGER PROTEIN 12"/>
    <property type="match status" value="1"/>
</dbReference>
<feature type="compositionally biased region" description="Basic and acidic residues" evidence="7">
    <location>
        <begin position="396"/>
        <end position="415"/>
    </location>
</feature>
<dbReference type="OrthoDB" id="429143at2759"/>
<evidence type="ECO:0000313" key="10">
    <source>
        <dbReference type="EMBL" id="MQM05376.1"/>
    </source>
</evidence>
<protein>
    <recommendedName>
        <fullName evidence="12">PHD-type domain-containing protein</fullName>
    </recommendedName>
</protein>
<reference evidence="10" key="1">
    <citation type="submission" date="2017-07" db="EMBL/GenBank/DDBJ databases">
        <title>Taro Niue Genome Assembly and Annotation.</title>
        <authorList>
            <person name="Atibalentja N."/>
            <person name="Keating K."/>
            <person name="Fields C.J."/>
        </authorList>
    </citation>
    <scope>NUCLEOTIDE SEQUENCE</scope>
    <source>
        <strain evidence="10">Niue_2</strain>
        <tissue evidence="10">Leaf</tissue>
    </source>
</reference>